<protein>
    <submittedName>
        <fullName evidence="1">Uncharacterized protein</fullName>
    </submittedName>
</protein>
<gene>
    <name evidence="1" type="ORF">OVA965_LOCUS43318</name>
    <name evidence="2" type="ORF">TMI583_LOCUS45531</name>
</gene>
<accession>A0A8S2G3R9</accession>
<dbReference type="Proteomes" id="UP000677228">
    <property type="component" value="Unassembled WGS sequence"/>
</dbReference>
<dbReference type="AlphaFoldDB" id="A0A8S2G3R9"/>
<sequence>VNERNIEGIASYISKWKTDVQTLTPNPGM</sequence>
<proteinExistence type="predicted"/>
<evidence type="ECO:0000313" key="1">
    <source>
        <dbReference type="EMBL" id="CAF1623336.1"/>
    </source>
</evidence>
<comment type="caution">
    <text evidence="1">The sequence shown here is derived from an EMBL/GenBank/DDBJ whole genome shotgun (WGS) entry which is preliminary data.</text>
</comment>
<organism evidence="1 3">
    <name type="scientific">Didymodactylos carnosus</name>
    <dbReference type="NCBI Taxonomy" id="1234261"/>
    <lineage>
        <taxon>Eukaryota</taxon>
        <taxon>Metazoa</taxon>
        <taxon>Spiralia</taxon>
        <taxon>Gnathifera</taxon>
        <taxon>Rotifera</taxon>
        <taxon>Eurotatoria</taxon>
        <taxon>Bdelloidea</taxon>
        <taxon>Philodinida</taxon>
        <taxon>Philodinidae</taxon>
        <taxon>Didymodactylos</taxon>
    </lineage>
</organism>
<feature type="non-terminal residue" evidence="1">
    <location>
        <position position="1"/>
    </location>
</feature>
<dbReference type="Proteomes" id="UP000682733">
    <property type="component" value="Unassembled WGS sequence"/>
</dbReference>
<name>A0A8S2G3R9_9BILA</name>
<evidence type="ECO:0000313" key="2">
    <source>
        <dbReference type="EMBL" id="CAF4444321.1"/>
    </source>
</evidence>
<evidence type="ECO:0000313" key="3">
    <source>
        <dbReference type="Proteomes" id="UP000677228"/>
    </source>
</evidence>
<dbReference type="EMBL" id="CAJNOK010056557">
    <property type="protein sequence ID" value="CAF1623336.1"/>
    <property type="molecule type" value="Genomic_DNA"/>
</dbReference>
<dbReference type="EMBL" id="CAJOBA010081589">
    <property type="protein sequence ID" value="CAF4444321.1"/>
    <property type="molecule type" value="Genomic_DNA"/>
</dbReference>
<reference evidence="1" key="1">
    <citation type="submission" date="2021-02" db="EMBL/GenBank/DDBJ databases">
        <authorList>
            <person name="Nowell W R."/>
        </authorList>
    </citation>
    <scope>NUCLEOTIDE SEQUENCE</scope>
</reference>